<keyword evidence="3" id="KW-1185">Reference proteome</keyword>
<protein>
    <submittedName>
        <fullName evidence="2">Uncharacterized protein</fullName>
    </submittedName>
</protein>
<keyword evidence="1" id="KW-0812">Transmembrane</keyword>
<gene>
    <name evidence="2" type="ORF">E1261_36390</name>
</gene>
<reference evidence="2 3" key="1">
    <citation type="submission" date="2019-03" db="EMBL/GenBank/DDBJ databases">
        <title>Draft genome sequences of novel Actinobacteria.</title>
        <authorList>
            <person name="Sahin N."/>
            <person name="Ay H."/>
            <person name="Saygin H."/>
        </authorList>
    </citation>
    <scope>NUCLEOTIDE SEQUENCE [LARGE SCALE GENOMIC DNA]</scope>
    <source>
        <strain evidence="2 3">JCM 30547</strain>
    </source>
</reference>
<accession>A0A4R4PA59</accession>
<dbReference type="AlphaFoldDB" id="A0A4R4PA59"/>
<keyword evidence="1" id="KW-1133">Transmembrane helix</keyword>
<comment type="caution">
    <text evidence="2">The sequence shown here is derived from an EMBL/GenBank/DDBJ whole genome shotgun (WGS) entry which is preliminary data.</text>
</comment>
<feature type="transmembrane region" description="Helical" evidence="1">
    <location>
        <begin position="41"/>
        <end position="64"/>
    </location>
</feature>
<dbReference type="EMBL" id="SMKA01000263">
    <property type="protein sequence ID" value="TDC17797.1"/>
    <property type="molecule type" value="Genomic_DNA"/>
</dbReference>
<dbReference type="OrthoDB" id="4855658at2"/>
<evidence type="ECO:0000313" key="3">
    <source>
        <dbReference type="Proteomes" id="UP000295075"/>
    </source>
</evidence>
<organism evidence="2 3">
    <name type="scientific">Kribbella albertanoniae</name>
    <dbReference type="NCBI Taxonomy" id="1266829"/>
    <lineage>
        <taxon>Bacteria</taxon>
        <taxon>Bacillati</taxon>
        <taxon>Actinomycetota</taxon>
        <taxon>Actinomycetes</taxon>
        <taxon>Propionibacteriales</taxon>
        <taxon>Kribbellaceae</taxon>
        <taxon>Kribbella</taxon>
    </lineage>
</organism>
<sequence>MRREDIGPMLSQVSDELPEVDLADRAWTTGVILKRRRRRTALVGVLLALGVALAVLAAFAYGWLP</sequence>
<dbReference type="RefSeq" id="WP_132414283.1">
    <property type="nucleotide sequence ID" value="NZ_SMKA01000263.1"/>
</dbReference>
<name>A0A4R4PA59_9ACTN</name>
<dbReference type="Proteomes" id="UP000295075">
    <property type="component" value="Unassembled WGS sequence"/>
</dbReference>
<keyword evidence="1" id="KW-0472">Membrane</keyword>
<evidence type="ECO:0000313" key="2">
    <source>
        <dbReference type="EMBL" id="TDC17797.1"/>
    </source>
</evidence>
<proteinExistence type="predicted"/>
<evidence type="ECO:0000256" key="1">
    <source>
        <dbReference type="SAM" id="Phobius"/>
    </source>
</evidence>